<dbReference type="VEuPathDB" id="TriTrypDB:Tbg972.4.3810"/>
<feature type="compositionally biased region" description="Low complexity" evidence="1">
    <location>
        <begin position="213"/>
        <end position="231"/>
    </location>
</feature>
<evidence type="ECO:0000313" key="2">
    <source>
        <dbReference type="EMBL" id="CBH10682.1"/>
    </source>
</evidence>
<protein>
    <submittedName>
        <fullName evidence="2">T. brucei spp.-specific protein</fullName>
    </submittedName>
</protein>
<reference evidence="3" key="1">
    <citation type="journal article" date="2010" name="PLoS Negl. Trop. Dis.">
        <title>The genome sequence of Trypanosoma brucei gambiense, causative agent of chronic human african trypanosomiasis.</title>
        <authorList>
            <person name="Jackson A.P."/>
            <person name="Sanders M."/>
            <person name="Berry A."/>
            <person name="McQuillan J."/>
            <person name="Aslett M.A."/>
            <person name="Quail M.A."/>
            <person name="Chukualim B."/>
            <person name="Capewell P."/>
            <person name="MacLeod A."/>
            <person name="Melville S.E."/>
            <person name="Gibson W."/>
            <person name="Barry J.D."/>
            <person name="Berriman M."/>
            <person name="Hertz-Fowler C."/>
        </authorList>
    </citation>
    <scope>NUCLEOTIDE SEQUENCE [LARGE SCALE GENOMIC DNA]</scope>
    <source>
        <strain evidence="3">MHOM/CI/86/DAL972</strain>
    </source>
</reference>
<dbReference type="RefSeq" id="XP_011772970.1">
    <property type="nucleotide sequence ID" value="XM_011774668.1"/>
</dbReference>
<evidence type="ECO:0000313" key="3">
    <source>
        <dbReference type="Proteomes" id="UP000002316"/>
    </source>
</evidence>
<gene>
    <name evidence="2" type="ORF">TbgDal_IV3810</name>
</gene>
<accession>C9ZN28</accession>
<dbReference type="Proteomes" id="UP000002316">
    <property type="component" value="Chromosome 4"/>
</dbReference>
<dbReference type="AlphaFoldDB" id="C9ZN28"/>
<feature type="region of interest" description="Disordered" evidence="1">
    <location>
        <begin position="182"/>
        <end position="231"/>
    </location>
</feature>
<dbReference type="KEGG" id="tbg:TbgDal_IV3810"/>
<organism evidence="2 3">
    <name type="scientific">Trypanosoma brucei gambiense (strain MHOM/CI/86/DAL972)</name>
    <dbReference type="NCBI Taxonomy" id="679716"/>
    <lineage>
        <taxon>Eukaryota</taxon>
        <taxon>Discoba</taxon>
        <taxon>Euglenozoa</taxon>
        <taxon>Kinetoplastea</taxon>
        <taxon>Metakinetoplastina</taxon>
        <taxon>Trypanosomatida</taxon>
        <taxon>Trypanosomatidae</taxon>
        <taxon>Trypanosoma</taxon>
    </lineage>
</organism>
<feature type="region of interest" description="Disordered" evidence="1">
    <location>
        <begin position="286"/>
        <end position="361"/>
    </location>
</feature>
<feature type="compositionally biased region" description="Basic and acidic residues" evidence="1">
    <location>
        <begin position="200"/>
        <end position="212"/>
    </location>
</feature>
<dbReference type="EMBL" id="FN554967">
    <property type="protein sequence ID" value="CBH10682.1"/>
    <property type="molecule type" value="Genomic_DNA"/>
</dbReference>
<evidence type="ECO:0000256" key="1">
    <source>
        <dbReference type="SAM" id="MobiDB-lite"/>
    </source>
</evidence>
<feature type="compositionally biased region" description="Low complexity" evidence="1">
    <location>
        <begin position="330"/>
        <end position="357"/>
    </location>
</feature>
<dbReference type="GeneID" id="23859819"/>
<proteinExistence type="predicted"/>
<name>C9ZN28_TRYB9</name>
<sequence length="408" mass="45761">MVRNMGGNAPNAARKPTPAVPQYVVFRYPTQNIPSFEPLRPMHPKLHDIMTQRRGITSPHVPAPVTGFVSRNDYGGGTLQFRTTTAPPHAPVTRMEGINEKYWDKCKRSYGTKLNFAPRVAKKNLHTQHPSQGMVKWVAGTPVMGESPANYPSAHFHQSYVKRNFPQTFNSTTVMGMCPQKRMRADGASEPQKNYPPQYKYDEWSEREREEGSNGNSDNNNNNINIINNNNSNNSDDDPLLLLHGINELGQVQKFRCRKSYLLEFAEAVRIADRLCCEIPNAINEPYREQQPDTSSRSESADNNDEVQDEEMHSEHLNAQNREQMDGEETSSISSTSTSTSSSSSSSSSTSNSISDSPVKDGMHFRDMFRKRAHTLGYEISDNVAVEVVPPYGMEAAGEKRNEIQSEG</sequence>